<reference evidence="1" key="1">
    <citation type="submission" date="2014-11" db="EMBL/GenBank/DDBJ databases">
        <authorList>
            <person name="Amaro Gonzalez C."/>
        </authorList>
    </citation>
    <scope>NUCLEOTIDE SEQUENCE</scope>
</reference>
<organism evidence="1">
    <name type="scientific">Anguilla anguilla</name>
    <name type="common">European freshwater eel</name>
    <name type="synonym">Muraena anguilla</name>
    <dbReference type="NCBI Taxonomy" id="7936"/>
    <lineage>
        <taxon>Eukaryota</taxon>
        <taxon>Metazoa</taxon>
        <taxon>Chordata</taxon>
        <taxon>Craniata</taxon>
        <taxon>Vertebrata</taxon>
        <taxon>Euteleostomi</taxon>
        <taxon>Actinopterygii</taxon>
        <taxon>Neopterygii</taxon>
        <taxon>Teleostei</taxon>
        <taxon>Anguilliformes</taxon>
        <taxon>Anguillidae</taxon>
        <taxon>Anguilla</taxon>
    </lineage>
</organism>
<accession>A0A0E9V0X9</accession>
<reference evidence="1" key="2">
    <citation type="journal article" date="2015" name="Fish Shellfish Immunol.">
        <title>Early steps in the European eel (Anguilla anguilla)-Vibrio vulnificus interaction in the gills: Role of the RtxA13 toxin.</title>
        <authorList>
            <person name="Callol A."/>
            <person name="Pajuelo D."/>
            <person name="Ebbesson L."/>
            <person name="Teles M."/>
            <person name="MacKenzie S."/>
            <person name="Amaro C."/>
        </authorList>
    </citation>
    <scope>NUCLEOTIDE SEQUENCE</scope>
</reference>
<sequence length="24" mass="3091">MPFLMYDMKVHYFFWIMLSSVQYI</sequence>
<proteinExistence type="predicted"/>
<protein>
    <submittedName>
        <fullName evidence="1">Uncharacterized protein</fullName>
    </submittedName>
</protein>
<dbReference type="AlphaFoldDB" id="A0A0E9V0X9"/>
<evidence type="ECO:0000313" key="1">
    <source>
        <dbReference type="EMBL" id="JAH71717.1"/>
    </source>
</evidence>
<name>A0A0E9V0X9_ANGAN</name>
<dbReference type="EMBL" id="GBXM01036860">
    <property type="protein sequence ID" value="JAH71717.1"/>
    <property type="molecule type" value="Transcribed_RNA"/>
</dbReference>